<name>A2E4P8_TRIV3</name>
<organism evidence="1 2">
    <name type="scientific">Trichomonas vaginalis (strain ATCC PRA-98 / G3)</name>
    <dbReference type="NCBI Taxonomy" id="412133"/>
    <lineage>
        <taxon>Eukaryota</taxon>
        <taxon>Metamonada</taxon>
        <taxon>Parabasalia</taxon>
        <taxon>Trichomonadida</taxon>
        <taxon>Trichomonadidae</taxon>
        <taxon>Trichomonas</taxon>
    </lineage>
</organism>
<gene>
    <name evidence="1" type="ORF">TVAG_245900</name>
</gene>
<dbReference type="AlphaFoldDB" id="A2E4P8"/>
<dbReference type="Proteomes" id="UP000001542">
    <property type="component" value="Unassembled WGS sequence"/>
</dbReference>
<reference evidence="1" key="1">
    <citation type="submission" date="2006-10" db="EMBL/GenBank/DDBJ databases">
        <authorList>
            <person name="Amadeo P."/>
            <person name="Zhao Q."/>
            <person name="Wortman J."/>
            <person name="Fraser-Liggett C."/>
            <person name="Carlton J."/>
        </authorList>
    </citation>
    <scope>NUCLEOTIDE SEQUENCE</scope>
    <source>
        <strain evidence="1">G3</strain>
    </source>
</reference>
<dbReference type="VEuPathDB" id="TrichDB:TVAGG3_0862480"/>
<dbReference type="SMR" id="A2E4P8"/>
<dbReference type="InParanoid" id="A2E4P8"/>
<dbReference type="EMBL" id="DS113303">
    <property type="protein sequence ID" value="EAY12358.1"/>
    <property type="molecule type" value="Genomic_DNA"/>
</dbReference>
<protein>
    <submittedName>
        <fullName evidence="1">Uncharacterized protein</fullName>
    </submittedName>
</protein>
<accession>A2E4P8</accession>
<keyword evidence="2" id="KW-1185">Reference proteome</keyword>
<sequence>MGDLLNNSNAIQSHIESLLELEENKSKKLQAEKDELTKKFSSSKGEVKLMDSIFITSSLIPGKKVFLKLNGSNLSLLQGKMKSVFKSPEKCLLRFIMTNGTSAVLRNNNDFNFMSYYCSANQINPVQIDILTEEELRFFTPTPEFDQPVATPTRVVLIRTPEINYGILMNLPDGLDFDKGKEEIFKVFHPCNSLVLTDFEGDDVEISSQASWEYLYEETYKQTLKGNYLKLTLK</sequence>
<evidence type="ECO:0000313" key="2">
    <source>
        <dbReference type="Proteomes" id="UP000001542"/>
    </source>
</evidence>
<evidence type="ECO:0000313" key="1">
    <source>
        <dbReference type="EMBL" id="EAY12358.1"/>
    </source>
</evidence>
<proteinExistence type="predicted"/>
<dbReference type="VEuPathDB" id="TrichDB:TVAG_245900"/>
<reference evidence="1" key="2">
    <citation type="journal article" date="2007" name="Science">
        <title>Draft genome sequence of the sexually transmitted pathogen Trichomonas vaginalis.</title>
        <authorList>
            <person name="Carlton J.M."/>
            <person name="Hirt R.P."/>
            <person name="Silva J.C."/>
            <person name="Delcher A.L."/>
            <person name="Schatz M."/>
            <person name="Zhao Q."/>
            <person name="Wortman J.R."/>
            <person name="Bidwell S.L."/>
            <person name="Alsmark U.C.M."/>
            <person name="Besteiro S."/>
            <person name="Sicheritz-Ponten T."/>
            <person name="Noel C.J."/>
            <person name="Dacks J.B."/>
            <person name="Foster P.G."/>
            <person name="Simillion C."/>
            <person name="Van de Peer Y."/>
            <person name="Miranda-Saavedra D."/>
            <person name="Barton G.J."/>
            <person name="Westrop G.D."/>
            <person name="Mueller S."/>
            <person name="Dessi D."/>
            <person name="Fiori P.L."/>
            <person name="Ren Q."/>
            <person name="Paulsen I."/>
            <person name="Zhang H."/>
            <person name="Bastida-Corcuera F.D."/>
            <person name="Simoes-Barbosa A."/>
            <person name="Brown M.T."/>
            <person name="Hayes R.D."/>
            <person name="Mukherjee M."/>
            <person name="Okumura C.Y."/>
            <person name="Schneider R."/>
            <person name="Smith A.J."/>
            <person name="Vanacova S."/>
            <person name="Villalvazo M."/>
            <person name="Haas B.J."/>
            <person name="Pertea M."/>
            <person name="Feldblyum T.V."/>
            <person name="Utterback T.R."/>
            <person name="Shu C.L."/>
            <person name="Osoegawa K."/>
            <person name="de Jong P.J."/>
            <person name="Hrdy I."/>
            <person name="Horvathova L."/>
            <person name="Zubacova Z."/>
            <person name="Dolezal P."/>
            <person name="Malik S.B."/>
            <person name="Logsdon J.M. Jr."/>
            <person name="Henze K."/>
            <person name="Gupta A."/>
            <person name="Wang C.C."/>
            <person name="Dunne R.L."/>
            <person name="Upcroft J.A."/>
            <person name="Upcroft P."/>
            <person name="White O."/>
            <person name="Salzberg S.L."/>
            <person name="Tang P."/>
            <person name="Chiu C.-H."/>
            <person name="Lee Y.-S."/>
            <person name="Embley T.M."/>
            <person name="Coombs G.H."/>
            <person name="Mottram J.C."/>
            <person name="Tachezy J."/>
            <person name="Fraser-Liggett C.M."/>
            <person name="Johnson P.J."/>
        </authorList>
    </citation>
    <scope>NUCLEOTIDE SEQUENCE [LARGE SCALE GENOMIC DNA]</scope>
    <source>
        <strain evidence="1">G3</strain>
    </source>
</reference>
<dbReference type="KEGG" id="tva:4770316"/>
<dbReference type="RefSeq" id="XP_001324581.1">
    <property type="nucleotide sequence ID" value="XM_001324546.1"/>
</dbReference>